<reference evidence="3" key="1">
    <citation type="submission" date="2016-10" db="EMBL/GenBank/DDBJ databases">
        <authorList>
            <person name="Varghese N."/>
            <person name="Submissions S."/>
        </authorList>
    </citation>
    <scope>NUCLEOTIDE SEQUENCE [LARGE SCALE GENOMIC DNA]</scope>
    <source>
        <strain evidence="3">DSM 24740</strain>
    </source>
</reference>
<dbReference type="EMBL" id="FOFB01000014">
    <property type="protein sequence ID" value="SEQ70792.1"/>
    <property type="molecule type" value="Genomic_DNA"/>
</dbReference>
<protein>
    <submittedName>
        <fullName evidence="2">Uncharacterized protein</fullName>
    </submittedName>
</protein>
<dbReference type="PROSITE" id="PS51257">
    <property type="entry name" value="PROKAR_LIPOPROTEIN"/>
    <property type="match status" value="1"/>
</dbReference>
<gene>
    <name evidence="2" type="ORF">SAMN05444359_11482</name>
</gene>
<name>A0A1H9I8C4_9BACT</name>
<dbReference type="AlphaFoldDB" id="A0A1H9I8C4"/>
<organism evidence="2 3">
    <name type="scientific">Neolewinella agarilytica</name>
    <dbReference type="NCBI Taxonomy" id="478744"/>
    <lineage>
        <taxon>Bacteria</taxon>
        <taxon>Pseudomonadati</taxon>
        <taxon>Bacteroidota</taxon>
        <taxon>Saprospiria</taxon>
        <taxon>Saprospirales</taxon>
        <taxon>Lewinellaceae</taxon>
        <taxon>Neolewinella</taxon>
    </lineage>
</organism>
<feature type="region of interest" description="Disordered" evidence="1">
    <location>
        <begin position="246"/>
        <end position="268"/>
    </location>
</feature>
<dbReference type="Proteomes" id="UP000199021">
    <property type="component" value="Unassembled WGS sequence"/>
</dbReference>
<evidence type="ECO:0000313" key="2">
    <source>
        <dbReference type="EMBL" id="SEQ70792.1"/>
    </source>
</evidence>
<dbReference type="InParanoid" id="A0A1H9I8C4"/>
<evidence type="ECO:0000256" key="1">
    <source>
        <dbReference type="SAM" id="MobiDB-lite"/>
    </source>
</evidence>
<evidence type="ECO:0000313" key="3">
    <source>
        <dbReference type="Proteomes" id="UP000199021"/>
    </source>
</evidence>
<accession>A0A1H9I8C4</accession>
<dbReference type="OrthoDB" id="1450227at2"/>
<proteinExistence type="predicted"/>
<sequence length="520" mass="56578">MKHNFSITFLSFVLFFMFSCIEKDSLIPNSDFSDTVEFINVNNLHQSVVANGRAVIDTSLFNISSLSPKLQDRLAGIKYQYTKSIDGLDPAKTGYPVWGGIMGNEAVSIIPTVRPNLNLSYEFLVVFENELEEQKIAYVSGVEQDDFVHLINILNYPILTEASREDLYGLGGTTILGIDIIDGGGVSEGGQPGNDPTHECYVATFISRDCLSVSQDGVGELCCKCETNVTTTRGCRVIAGEGGGGVSGGSDTGGGGIGGSNGTGGGGPNIGDQVRRHLDSLRNEAPDQIINNVDCQQEPCLCEVINKYAENPNLFENLSNEVSQMIRSIFEIPNFQSITITTTAVEGTTLGSNEIARHTPISAGNFPLAGIAHSEIIFNSNYQLNCTQVHLAATLLHESMNAYIDAQRLALTSTDFNRLYPLFSTGFNLNDSHHRTIADMYIGELSRSLRHMFPDPKLTDEFIEALTWQGLENTPAYSALVSLKPPGFEQRVQDINRIASCQGYPHSPQELNAMGLVSCF</sequence>
<dbReference type="STRING" id="478744.SAMN05444359_11482"/>
<dbReference type="RefSeq" id="WP_090169367.1">
    <property type="nucleotide sequence ID" value="NZ_FOFB01000014.1"/>
</dbReference>
<keyword evidence="3" id="KW-1185">Reference proteome</keyword>